<protein>
    <submittedName>
        <fullName evidence="2">PepSY domain-containing protein</fullName>
    </submittedName>
</protein>
<evidence type="ECO:0000313" key="2">
    <source>
        <dbReference type="EMBL" id="QSB45702.1"/>
    </source>
</evidence>
<feature type="transmembrane region" description="Helical" evidence="1">
    <location>
        <begin position="150"/>
        <end position="171"/>
    </location>
</feature>
<keyword evidence="1" id="KW-0812">Transmembrane</keyword>
<dbReference type="Proteomes" id="UP000663637">
    <property type="component" value="Chromosome"/>
</dbReference>
<keyword evidence="1" id="KW-1133">Transmembrane helix</keyword>
<name>A0ABX7KDU6_9SPHN</name>
<gene>
    <name evidence="2" type="ORF">IDJ81_06245</name>
</gene>
<proteinExistence type="predicted"/>
<dbReference type="Pfam" id="PF03929">
    <property type="entry name" value="PepSY_TM"/>
    <property type="match status" value="1"/>
</dbReference>
<organism evidence="2 3">
    <name type="scientific">Tsuneonella flava</name>
    <dbReference type="NCBI Taxonomy" id="2055955"/>
    <lineage>
        <taxon>Bacteria</taxon>
        <taxon>Pseudomonadati</taxon>
        <taxon>Pseudomonadota</taxon>
        <taxon>Alphaproteobacteria</taxon>
        <taxon>Sphingomonadales</taxon>
        <taxon>Erythrobacteraceae</taxon>
        <taxon>Tsuneonella</taxon>
    </lineage>
</organism>
<evidence type="ECO:0000256" key="1">
    <source>
        <dbReference type="SAM" id="Phobius"/>
    </source>
</evidence>
<evidence type="ECO:0000313" key="3">
    <source>
        <dbReference type="Proteomes" id="UP000663637"/>
    </source>
</evidence>
<feature type="transmembrane region" description="Helical" evidence="1">
    <location>
        <begin position="65"/>
        <end position="88"/>
    </location>
</feature>
<sequence>MTRCDGRWARPCPSPSHPCLSTAYPPTDTFRYHLRLENSGPPALSGAHKHSNTRSSHIMRKWHRWLSVFFAVFLLWIAATGVLSQLGAWQGELASPSSASVAAATPPPGWECPEGWRCRPPQGDRSGLAGMVGLFHHLHSGESFGPVGEVISLLSGFALMFFAFSGLWLYIRMWRERAHRKARDRWFWK</sequence>
<reference evidence="2 3" key="1">
    <citation type="submission" date="2020-09" db="EMBL/GenBank/DDBJ databases">
        <title>Complete genome sequence of altererythrobacter flavus SS-21NJ, isolated from Dongying oil sludge in Shandong province.</title>
        <authorList>
            <person name="Sun S."/>
            <person name="Zhang Z."/>
        </authorList>
    </citation>
    <scope>NUCLEOTIDE SEQUENCE [LARGE SCALE GENOMIC DNA]</scope>
    <source>
        <strain evidence="2 3">SS-21NJ</strain>
    </source>
</reference>
<keyword evidence="1" id="KW-0472">Membrane</keyword>
<dbReference type="InterPro" id="IPR005625">
    <property type="entry name" value="PepSY-ass_TM"/>
</dbReference>
<keyword evidence="3" id="KW-1185">Reference proteome</keyword>
<accession>A0ABX7KDU6</accession>
<dbReference type="EMBL" id="CP061510">
    <property type="protein sequence ID" value="QSB45702.1"/>
    <property type="molecule type" value="Genomic_DNA"/>
</dbReference>